<sequence>MASIEYKNAVIRLSFEAGQDHDGKVIKKSKTYRNIKAGVDAQSLVDATTVLAGFSEWPYMGAEKIETANIMEF</sequence>
<dbReference type="Proteomes" id="UP001595817">
    <property type="component" value="Unassembled WGS sequence"/>
</dbReference>
<accession>A0ABV8X618</accession>
<comment type="caution">
    <text evidence="2">The sequence shown here is derived from an EMBL/GenBank/DDBJ whole genome shotgun (WGS) entry which is preliminary data.</text>
</comment>
<dbReference type="Pfam" id="PF07872">
    <property type="entry name" value="DUF1659"/>
    <property type="match status" value="1"/>
</dbReference>
<name>A0ABV8X618_9LACT</name>
<keyword evidence="3" id="KW-1185">Reference proteome</keyword>
<dbReference type="InterPro" id="IPR012454">
    <property type="entry name" value="DUF1659"/>
</dbReference>
<proteinExistence type="predicted"/>
<gene>
    <name evidence="2" type="ORF">ACFOZY_12395</name>
</gene>
<dbReference type="RefSeq" id="WP_378155898.1">
    <property type="nucleotide sequence ID" value="NZ_JBHSEC010000019.1"/>
</dbReference>
<organism evidence="2 3">
    <name type="scientific">Chungangia koreensis</name>
    <dbReference type="NCBI Taxonomy" id="752657"/>
    <lineage>
        <taxon>Bacteria</taxon>
        <taxon>Bacillati</taxon>
        <taxon>Bacillota</taxon>
        <taxon>Bacilli</taxon>
        <taxon>Lactobacillales</taxon>
        <taxon>Chungangia</taxon>
    </lineage>
</organism>
<evidence type="ECO:0000313" key="2">
    <source>
        <dbReference type="EMBL" id="MFC4411221.1"/>
    </source>
</evidence>
<evidence type="ECO:0000313" key="3">
    <source>
        <dbReference type="Proteomes" id="UP001595817"/>
    </source>
</evidence>
<evidence type="ECO:0000259" key="1">
    <source>
        <dbReference type="Pfam" id="PF07872"/>
    </source>
</evidence>
<dbReference type="EMBL" id="JBHSEC010000019">
    <property type="protein sequence ID" value="MFC4411221.1"/>
    <property type="molecule type" value="Genomic_DNA"/>
</dbReference>
<reference evidence="3" key="1">
    <citation type="journal article" date="2019" name="Int. J. Syst. Evol. Microbiol.">
        <title>The Global Catalogue of Microorganisms (GCM) 10K type strain sequencing project: providing services to taxonomists for standard genome sequencing and annotation.</title>
        <authorList>
            <consortium name="The Broad Institute Genomics Platform"/>
            <consortium name="The Broad Institute Genome Sequencing Center for Infectious Disease"/>
            <person name="Wu L."/>
            <person name="Ma J."/>
        </authorList>
    </citation>
    <scope>NUCLEOTIDE SEQUENCE [LARGE SCALE GENOMIC DNA]</scope>
    <source>
        <strain evidence="3">CCUG 59778</strain>
    </source>
</reference>
<protein>
    <submittedName>
        <fullName evidence="2">DUF1659 domain-containing protein</fullName>
    </submittedName>
</protein>
<feature type="domain" description="DUF1659" evidence="1">
    <location>
        <begin position="5"/>
        <end position="71"/>
    </location>
</feature>